<proteinExistence type="predicted"/>
<dbReference type="Proteomes" id="UP000831796">
    <property type="component" value="Chromosome"/>
</dbReference>
<dbReference type="KEGG" id="hcu:MUN79_25150"/>
<name>A0A8T9Q607_9BACT</name>
<gene>
    <name evidence="1" type="ORF">MUN79_25150</name>
</gene>
<accession>A0A8T9Q607</accession>
<dbReference type="AlphaFoldDB" id="A0A8T9Q607"/>
<reference evidence="1" key="1">
    <citation type="submission" date="2022-04" db="EMBL/GenBank/DDBJ databases">
        <title>Hymenobacter sp. isolated from the air.</title>
        <authorList>
            <person name="Won M."/>
            <person name="Lee C.-M."/>
            <person name="Woen H.-Y."/>
            <person name="Kwon S.-W."/>
        </authorList>
    </citation>
    <scope>NUCLEOTIDE SEQUENCE</scope>
    <source>
        <strain evidence="1">5116S-3</strain>
    </source>
</reference>
<sequence length="137" mass="15543">MTTPSAHKPGYTAQEQQLLEEIFRELRDFTALLDWPARLPFEVGRSFVLAKLGNPVQWTLRLTQRVGKATDAVTAQLFLARRIQGTDKEKWSVAEGGFCISHGPAEKVAADIVRLSENLQPVQQQLYEDYYGTFYNP</sequence>
<organism evidence="1 2">
    <name type="scientific">Hymenobacter cellulosilyticus</name>
    <dbReference type="NCBI Taxonomy" id="2932248"/>
    <lineage>
        <taxon>Bacteria</taxon>
        <taxon>Pseudomonadati</taxon>
        <taxon>Bacteroidota</taxon>
        <taxon>Cytophagia</taxon>
        <taxon>Cytophagales</taxon>
        <taxon>Hymenobacteraceae</taxon>
        <taxon>Hymenobacter</taxon>
    </lineage>
</organism>
<dbReference type="EMBL" id="CP095046">
    <property type="protein sequence ID" value="UOQ71851.1"/>
    <property type="molecule type" value="Genomic_DNA"/>
</dbReference>
<dbReference type="RefSeq" id="WP_244675252.1">
    <property type="nucleotide sequence ID" value="NZ_CP095046.1"/>
</dbReference>
<evidence type="ECO:0000313" key="2">
    <source>
        <dbReference type="Proteomes" id="UP000831796"/>
    </source>
</evidence>
<protein>
    <submittedName>
        <fullName evidence="1">Uncharacterized protein</fullName>
    </submittedName>
</protein>
<evidence type="ECO:0000313" key="1">
    <source>
        <dbReference type="EMBL" id="UOQ71851.1"/>
    </source>
</evidence>
<keyword evidence="2" id="KW-1185">Reference proteome</keyword>